<proteinExistence type="predicted"/>
<feature type="region of interest" description="Disordered" evidence="1">
    <location>
        <begin position="129"/>
        <end position="182"/>
    </location>
</feature>
<gene>
    <name evidence="2" type="ORF">MCOR_7685</name>
</gene>
<reference evidence="2 3" key="1">
    <citation type="submission" date="2020-06" db="EMBL/GenBank/DDBJ databases">
        <authorList>
            <person name="Li R."/>
            <person name="Bekaert M."/>
        </authorList>
    </citation>
    <scope>NUCLEOTIDE SEQUENCE [LARGE SCALE GENOMIC DNA]</scope>
    <source>
        <strain evidence="3">wild</strain>
    </source>
</reference>
<organism evidence="2 3">
    <name type="scientific">Mytilus coruscus</name>
    <name type="common">Sea mussel</name>
    <dbReference type="NCBI Taxonomy" id="42192"/>
    <lineage>
        <taxon>Eukaryota</taxon>
        <taxon>Metazoa</taxon>
        <taxon>Spiralia</taxon>
        <taxon>Lophotrochozoa</taxon>
        <taxon>Mollusca</taxon>
        <taxon>Bivalvia</taxon>
        <taxon>Autobranchia</taxon>
        <taxon>Pteriomorphia</taxon>
        <taxon>Mytilida</taxon>
        <taxon>Mytiloidea</taxon>
        <taxon>Mytilidae</taxon>
        <taxon>Mytilinae</taxon>
        <taxon>Mytilus</taxon>
    </lineage>
</organism>
<evidence type="ECO:0000256" key="1">
    <source>
        <dbReference type="SAM" id="MobiDB-lite"/>
    </source>
</evidence>
<sequence>MSRWINIIHFIKGVQRISACLYIIFIFQFKFPVVTKRPHTPRAPAAYSWNCSNEAFSQMYRIAEISRQIQSLSESTIQHGQGFISSTPRDQSVPQKVVENKEHDSGVVTTGPSLSTPVRLAVGDTLPLPDGDIISNPHVSNRKSIGQDKNQYIHPKKDLTKHQSTAHTVSSGSNDVKIKPSN</sequence>
<protein>
    <submittedName>
        <fullName evidence="2">Uncharacterized protein</fullName>
    </submittedName>
</protein>
<name>A0A6J8AJC8_MYTCO</name>
<dbReference type="EMBL" id="CACVKT020001420">
    <property type="protein sequence ID" value="CAC5367966.1"/>
    <property type="molecule type" value="Genomic_DNA"/>
</dbReference>
<keyword evidence="3" id="KW-1185">Reference proteome</keyword>
<accession>A0A6J8AJC8</accession>
<dbReference type="Proteomes" id="UP000507470">
    <property type="component" value="Unassembled WGS sequence"/>
</dbReference>
<dbReference type="OrthoDB" id="10333905at2759"/>
<evidence type="ECO:0000313" key="2">
    <source>
        <dbReference type="EMBL" id="CAC5367966.1"/>
    </source>
</evidence>
<evidence type="ECO:0000313" key="3">
    <source>
        <dbReference type="Proteomes" id="UP000507470"/>
    </source>
</evidence>
<feature type="compositionally biased region" description="Polar residues" evidence="1">
    <location>
        <begin position="137"/>
        <end position="150"/>
    </location>
</feature>
<dbReference type="AlphaFoldDB" id="A0A6J8AJC8"/>
<feature type="compositionally biased region" description="Polar residues" evidence="1">
    <location>
        <begin position="162"/>
        <end position="182"/>
    </location>
</feature>